<evidence type="ECO:0000313" key="2">
    <source>
        <dbReference type="Proteomes" id="UP000219338"/>
    </source>
</evidence>
<evidence type="ECO:0000313" key="1">
    <source>
        <dbReference type="EMBL" id="SJL11521.1"/>
    </source>
</evidence>
<reference evidence="2" key="1">
    <citation type="journal article" date="2017" name="Nat. Ecol. Evol.">
        <title>Genome expansion and lineage-specific genetic innovations in the forest pathogenic fungi Armillaria.</title>
        <authorList>
            <person name="Sipos G."/>
            <person name="Prasanna A.N."/>
            <person name="Walter M.C."/>
            <person name="O'Connor E."/>
            <person name="Balint B."/>
            <person name="Krizsan K."/>
            <person name="Kiss B."/>
            <person name="Hess J."/>
            <person name="Varga T."/>
            <person name="Slot J."/>
            <person name="Riley R."/>
            <person name="Boka B."/>
            <person name="Rigling D."/>
            <person name="Barry K."/>
            <person name="Lee J."/>
            <person name="Mihaltcheva S."/>
            <person name="LaButti K."/>
            <person name="Lipzen A."/>
            <person name="Waldron R."/>
            <person name="Moloney N.M."/>
            <person name="Sperisen C."/>
            <person name="Kredics L."/>
            <person name="Vagvoelgyi C."/>
            <person name="Patrignani A."/>
            <person name="Fitzpatrick D."/>
            <person name="Nagy I."/>
            <person name="Doyle S."/>
            <person name="Anderson J.B."/>
            <person name="Grigoriev I.V."/>
            <person name="Gueldener U."/>
            <person name="Muensterkoetter M."/>
            <person name="Nagy L.G."/>
        </authorList>
    </citation>
    <scope>NUCLEOTIDE SEQUENCE [LARGE SCALE GENOMIC DNA]</scope>
    <source>
        <strain evidence="2">C18/9</strain>
    </source>
</reference>
<gene>
    <name evidence="1" type="ORF">ARMOST_14925</name>
</gene>
<accession>A0A284RRZ0</accession>
<dbReference type="AlphaFoldDB" id="A0A284RRZ0"/>
<proteinExistence type="predicted"/>
<dbReference type="OrthoDB" id="3107659at2759"/>
<name>A0A284RRZ0_ARMOS</name>
<protein>
    <submittedName>
        <fullName evidence="1">Uncharacterized protein</fullName>
    </submittedName>
</protein>
<dbReference type="EMBL" id="FUEG01000014">
    <property type="protein sequence ID" value="SJL11521.1"/>
    <property type="molecule type" value="Genomic_DNA"/>
</dbReference>
<organism evidence="1 2">
    <name type="scientific">Armillaria ostoyae</name>
    <name type="common">Armillaria root rot fungus</name>
    <dbReference type="NCBI Taxonomy" id="47428"/>
    <lineage>
        <taxon>Eukaryota</taxon>
        <taxon>Fungi</taxon>
        <taxon>Dikarya</taxon>
        <taxon>Basidiomycota</taxon>
        <taxon>Agaricomycotina</taxon>
        <taxon>Agaricomycetes</taxon>
        <taxon>Agaricomycetidae</taxon>
        <taxon>Agaricales</taxon>
        <taxon>Marasmiineae</taxon>
        <taxon>Physalacriaceae</taxon>
        <taxon>Armillaria</taxon>
    </lineage>
</organism>
<dbReference type="Proteomes" id="UP000219338">
    <property type="component" value="Unassembled WGS sequence"/>
</dbReference>
<keyword evidence="2" id="KW-1185">Reference proteome</keyword>
<sequence length="105" mass="11937">MSVSDRNTFVLLQEKLIQECMVHERFAKDAKLDSATLAQEWKKCLKTMYKNFGDSLKTTWSSQQSEVALGLLAGRAITITDKAIRRLGKMLRLSGNLTGPQWFEL</sequence>